<protein>
    <submittedName>
        <fullName evidence="1">Uncharacterized protein DUF4380</fullName>
    </submittedName>
</protein>
<proteinExistence type="predicted"/>
<dbReference type="Pfam" id="PF14315">
    <property type="entry name" value="DUF4380"/>
    <property type="match status" value="1"/>
</dbReference>
<sequence>MIQVRKGSVLGFPSITVATACYEVTVVPGIGGRIMGFGADGINLLYQNEALAGFRPVYDADSAEEMRRQRIEGPLLLYGGEKTWLAPQSDWGSNAYADLDHGDYECSLLKKDDRTVELVLTSPICRETGLQLVRTITCIDGEPYMDMEQKLINHSAVPVTKGLWQVTMLNRPGTALIPDGPLLRGEEPIPIYYGENASFQQVEGGWQMELQLQEELEYKLGFATDAGCASARHEAGNGQMYTLTKRFEAKADVAAYPHGTVVEVYNASKYAYYELEVHSPACTLRPGESASFAIRWELDVVAAALFPASQHV</sequence>
<comment type="caution">
    <text evidence="1">The sequence shown here is derived from an EMBL/GenBank/DDBJ whole genome shotgun (WGS) entry which is preliminary data.</text>
</comment>
<dbReference type="Proteomes" id="UP000256304">
    <property type="component" value="Unassembled WGS sequence"/>
</dbReference>
<gene>
    <name evidence="1" type="ORF">A8990_10983</name>
</gene>
<reference evidence="1 2" key="1">
    <citation type="submission" date="2018-08" db="EMBL/GenBank/DDBJ databases">
        <title>Genomic Encyclopedia of Type Strains, Phase III (KMG-III): the genomes of soil and plant-associated and newly described type strains.</title>
        <authorList>
            <person name="Whitman W."/>
        </authorList>
    </citation>
    <scope>NUCLEOTIDE SEQUENCE [LARGE SCALE GENOMIC DNA]</scope>
    <source>
        <strain evidence="1 2">CGMCC 1.10966</strain>
    </source>
</reference>
<evidence type="ECO:0000313" key="1">
    <source>
        <dbReference type="EMBL" id="REE87437.1"/>
    </source>
</evidence>
<dbReference type="EMBL" id="QTTN01000009">
    <property type="protein sequence ID" value="REE87437.1"/>
    <property type="molecule type" value="Genomic_DNA"/>
</dbReference>
<name>A0A3D9SFA4_9BACL</name>
<dbReference type="OrthoDB" id="5914937at2"/>
<dbReference type="AlphaFoldDB" id="A0A3D9SFA4"/>
<dbReference type="RefSeq" id="WP_116188885.1">
    <property type="nucleotide sequence ID" value="NZ_QTTN01000009.1"/>
</dbReference>
<organism evidence="1 2">
    <name type="scientific">Paenibacillus taihuensis</name>
    <dbReference type="NCBI Taxonomy" id="1156355"/>
    <lineage>
        <taxon>Bacteria</taxon>
        <taxon>Bacillati</taxon>
        <taxon>Bacillota</taxon>
        <taxon>Bacilli</taxon>
        <taxon>Bacillales</taxon>
        <taxon>Paenibacillaceae</taxon>
        <taxon>Paenibacillus</taxon>
    </lineage>
</organism>
<dbReference type="InterPro" id="IPR025488">
    <property type="entry name" value="DUF4380"/>
</dbReference>
<dbReference type="PROSITE" id="PS51257">
    <property type="entry name" value="PROKAR_LIPOPROTEIN"/>
    <property type="match status" value="1"/>
</dbReference>
<evidence type="ECO:0000313" key="2">
    <source>
        <dbReference type="Proteomes" id="UP000256304"/>
    </source>
</evidence>
<accession>A0A3D9SFA4</accession>
<keyword evidence="2" id="KW-1185">Reference proteome</keyword>